<dbReference type="InterPro" id="IPR007569">
    <property type="entry name" value="DUF559"/>
</dbReference>
<keyword evidence="3" id="KW-0255">Endonuclease</keyword>
<dbReference type="EMBL" id="JACIJJ010000001">
    <property type="protein sequence ID" value="MBB5697503.1"/>
    <property type="molecule type" value="Genomic_DNA"/>
</dbReference>
<name>A0A7W9AN53_9SPHN</name>
<dbReference type="Pfam" id="PF04480">
    <property type="entry name" value="DUF559"/>
    <property type="match status" value="1"/>
</dbReference>
<gene>
    <name evidence="3" type="ORF">FHR19_000828</name>
</gene>
<dbReference type="PANTHER" id="PTHR38590:SF1">
    <property type="entry name" value="BLL0828 PROTEIN"/>
    <property type="match status" value="1"/>
</dbReference>
<reference evidence="3 4" key="1">
    <citation type="submission" date="2020-08" db="EMBL/GenBank/DDBJ databases">
        <title>Genomic Encyclopedia of Type Strains, Phase IV (KMG-IV): sequencing the most valuable type-strain genomes for metagenomic binning, comparative biology and taxonomic classification.</title>
        <authorList>
            <person name="Goeker M."/>
        </authorList>
    </citation>
    <scope>NUCLEOTIDE SEQUENCE [LARGE SCALE GENOMIC DNA]</scope>
    <source>
        <strain evidence="3 4">DSM 27244</strain>
    </source>
</reference>
<proteinExistence type="predicted"/>
<feature type="domain" description="DUF559" evidence="2">
    <location>
        <begin position="1"/>
        <end position="98"/>
    </location>
</feature>
<keyword evidence="4" id="KW-1185">Reference proteome</keyword>
<dbReference type="Gene3D" id="3.40.960.10">
    <property type="entry name" value="VSR Endonuclease"/>
    <property type="match status" value="1"/>
</dbReference>
<sequence length="128" mass="14403">MRRQPTDAERVMWRLLRAHRFAATKWKRQQPIGRYIVDFVCFERRLIVEADGSQHADNTYDVARDAWLRAQGFAILRFWNDDILNNAEGVATAILAALNGSEAGIEPAPPPPPLPGPPPQGGRESMEL</sequence>
<dbReference type="InterPro" id="IPR011335">
    <property type="entry name" value="Restrct_endonuc-II-like"/>
</dbReference>
<dbReference type="PANTHER" id="PTHR38590">
    <property type="entry name" value="BLL0828 PROTEIN"/>
    <property type="match status" value="1"/>
</dbReference>
<evidence type="ECO:0000256" key="1">
    <source>
        <dbReference type="SAM" id="MobiDB-lite"/>
    </source>
</evidence>
<organism evidence="3 4">
    <name type="scientific">Sphingomonas yantingensis</name>
    <dbReference type="NCBI Taxonomy" id="1241761"/>
    <lineage>
        <taxon>Bacteria</taxon>
        <taxon>Pseudomonadati</taxon>
        <taxon>Pseudomonadota</taxon>
        <taxon>Alphaproteobacteria</taxon>
        <taxon>Sphingomonadales</taxon>
        <taxon>Sphingomonadaceae</taxon>
        <taxon>Sphingomonas</taxon>
    </lineage>
</organism>
<dbReference type="SUPFAM" id="SSF52980">
    <property type="entry name" value="Restriction endonuclease-like"/>
    <property type="match status" value="1"/>
</dbReference>
<dbReference type="GO" id="GO:0004519">
    <property type="term" value="F:endonuclease activity"/>
    <property type="evidence" value="ECO:0007669"/>
    <property type="project" value="UniProtKB-KW"/>
</dbReference>
<feature type="region of interest" description="Disordered" evidence="1">
    <location>
        <begin position="102"/>
        <end position="128"/>
    </location>
</feature>
<keyword evidence="3" id="KW-0540">Nuclease</keyword>
<dbReference type="InterPro" id="IPR047216">
    <property type="entry name" value="Endonuclease_DUF559_bact"/>
</dbReference>
<evidence type="ECO:0000313" key="4">
    <source>
        <dbReference type="Proteomes" id="UP000557739"/>
    </source>
</evidence>
<protein>
    <submittedName>
        <fullName evidence="3">Very-short-patch-repair endonuclease</fullName>
    </submittedName>
</protein>
<keyword evidence="3" id="KW-0378">Hydrolase</keyword>
<evidence type="ECO:0000259" key="2">
    <source>
        <dbReference type="Pfam" id="PF04480"/>
    </source>
</evidence>
<feature type="compositionally biased region" description="Pro residues" evidence="1">
    <location>
        <begin position="107"/>
        <end position="120"/>
    </location>
</feature>
<comment type="caution">
    <text evidence="3">The sequence shown here is derived from an EMBL/GenBank/DDBJ whole genome shotgun (WGS) entry which is preliminary data.</text>
</comment>
<dbReference type="Proteomes" id="UP000557739">
    <property type="component" value="Unassembled WGS sequence"/>
</dbReference>
<accession>A0A7W9AN53</accession>
<dbReference type="CDD" id="cd01038">
    <property type="entry name" value="Endonuclease_DUF559"/>
    <property type="match status" value="1"/>
</dbReference>
<dbReference type="AlphaFoldDB" id="A0A7W9AN53"/>
<evidence type="ECO:0000313" key="3">
    <source>
        <dbReference type="EMBL" id="MBB5697503.1"/>
    </source>
</evidence>